<dbReference type="GO" id="GO:0046872">
    <property type="term" value="F:metal ion binding"/>
    <property type="evidence" value="ECO:0007669"/>
    <property type="project" value="UniProtKB-KW"/>
</dbReference>
<evidence type="ECO:0000256" key="7">
    <source>
        <dbReference type="ARBA" id="ARBA00023242"/>
    </source>
</evidence>
<dbReference type="GO" id="GO:0005634">
    <property type="term" value="C:nucleus"/>
    <property type="evidence" value="ECO:0007669"/>
    <property type="project" value="UniProtKB-SubCell"/>
</dbReference>
<keyword evidence="4" id="KW-0540">Nuclease</keyword>
<dbReference type="Proteomes" id="UP001152795">
    <property type="component" value="Unassembled WGS sequence"/>
</dbReference>
<dbReference type="AlphaFoldDB" id="A0A7D9KYR0"/>
<proteinExistence type="inferred from homology"/>
<comment type="cofactor">
    <cofactor evidence="1">
        <name>a divalent metal cation</name>
        <dbReference type="ChEBI" id="CHEBI:60240"/>
    </cofactor>
</comment>
<gene>
    <name evidence="8" type="ORF">PACLA_8A031032</name>
</gene>
<evidence type="ECO:0000256" key="6">
    <source>
        <dbReference type="ARBA" id="ARBA00022801"/>
    </source>
</evidence>
<reference evidence="8" key="1">
    <citation type="submission" date="2020-04" db="EMBL/GenBank/DDBJ databases">
        <authorList>
            <person name="Alioto T."/>
            <person name="Alioto T."/>
            <person name="Gomez Garrido J."/>
        </authorList>
    </citation>
    <scope>NUCLEOTIDE SEQUENCE</scope>
    <source>
        <strain evidence="8">A484AB</strain>
    </source>
</reference>
<comment type="similarity">
    <text evidence="3">Belongs to the HARBI1 family.</text>
</comment>
<dbReference type="PANTHER" id="PTHR22930:SF85">
    <property type="entry name" value="GH03217P-RELATED"/>
    <property type="match status" value="1"/>
</dbReference>
<comment type="subcellular location">
    <subcellularLocation>
        <location evidence="2">Nucleus</location>
    </subcellularLocation>
</comment>
<dbReference type="GO" id="GO:0004518">
    <property type="term" value="F:nuclease activity"/>
    <property type="evidence" value="ECO:0007669"/>
    <property type="project" value="UniProtKB-KW"/>
</dbReference>
<dbReference type="InterPro" id="IPR045249">
    <property type="entry name" value="HARBI1-like"/>
</dbReference>
<dbReference type="EMBL" id="CACRXK020011555">
    <property type="protein sequence ID" value="CAB4021662.1"/>
    <property type="molecule type" value="Genomic_DNA"/>
</dbReference>
<protein>
    <submittedName>
        <fullName evidence="8">Uncharacterized protein</fullName>
    </submittedName>
</protein>
<accession>A0A7D9KYR0</accession>
<evidence type="ECO:0000256" key="2">
    <source>
        <dbReference type="ARBA" id="ARBA00004123"/>
    </source>
</evidence>
<keyword evidence="7" id="KW-0539">Nucleus</keyword>
<evidence type="ECO:0000256" key="3">
    <source>
        <dbReference type="ARBA" id="ARBA00006958"/>
    </source>
</evidence>
<dbReference type="PANTHER" id="PTHR22930">
    <property type="match status" value="1"/>
</dbReference>
<dbReference type="GO" id="GO:0016787">
    <property type="term" value="F:hydrolase activity"/>
    <property type="evidence" value="ECO:0007669"/>
    <property type="project" value="UniProtKB-KW"/>
</dbReference>
<dbReference type="InterPro" id="IPR027806">
    <property type="entry name" value="HARBI1_dom"/>
</dbReference>
<dbReference type="Pfam" id="PF13359">
    <property type="entry name" value="DDE_Tnp_4"/>
    <property type="match status" value="1"/>
</dbReference>
<evidence type="ECO:0000256" key="5">
    <source>
        <dbReference type="ARBA" id="ARBA00022723"/>
    </source>
</evidence>
<keyword evidence="5" id="KW-0479">Metal-binding</keyword>
<keyword evidence="6" id="KW-0378">Hydrolase</keyword>
<evidence type="ECO:0000256" key="4">
    <source>
        <dbReference type="ARBA" id="ARBA00022722"/>
    </source>
</evidence>
<comment type="caution">
    <text evidence="8">The sequence shown here is derived from an EMBL/GenBank/DDBJ whole genome shotgun (WGS) entry which is preliminary data.</text>
</comment>
<dbReference type="OrthoDB" id="6627079at2759"/>
<name>A0A7D9KYR0_PARCT</name>
<evidence type="ECO:0000313" key="9">
    <source>
        <dbReference type="Proteomes" id="UP001152795"/>
    </source>
</evidence>
<evidence type="ECO:0000313" key="8">
    <source>
        <dbReference type="EMBL" id="CAB4021662.1"/>
    </source>
</evidence>
<sequence length="197" mass="22607">MPHSEQEFKNKIIDMEEMWQFPCRWATLDGCHIPIKCPPGGPESSKEYHNFKNFSVVLMAMVDSQYHQLTYGPKIQEGNCLPRVGKQVGNQTIPPLVVADSAFPFTTWLMKPFTDAVLSEKQRYFNYRLSRARMVTEGAYGQLKGRWHVLLRKCESSSEKVRINVLACMVLHNICLTQKDTIPKKLDLSVDPSTNEK</sequence>
<evidence type="ECO:0000256" key="1">
    <source>
        <dbReference type="ARBA" id="ARBA00001968"/>
    </source>
</evidence>
<keyword evidence="9" id="KW-1185">Reference proteome</keyword>
<organism evidence="8 9">
    <name type="scientific">Paramuricea clavata</name>
    <name type="common">Red gorgonian</name>
    <name type="synonym">Violescent sea-whip</name>
    <dbReference type="NCBI Taxonomy" id="317549"/>
    <lineage>
        <taxon>Eukaryota</taxon>
        <taxon>Metazoa</taxon>
        <taxon>Cnidaria</taxon>
        <taxon>Anthozoa</taxon>
        <taxon>Octocorallia</taxon>
        <taxon>Malacalcyonacea</taxon>
        <taxon>Plexauridae</taxon>
        <taxon>Paramuricea</taxon>
    </lineage>
</organism>